<feature type="domain" description="Calcineurin-like phosphoesterase" evidence="1">
    <location>
        <begin position="1"/>
        <end position="200"/>
    </location>
</feature>
<dbReference type="GO" id="GO:0016787">
    <property type="term" value="F:hydrolase activity"/>
    <property type="evidence" value="ECO:0007669"/>
    <property type="project" value="InterPro"/>
</dbReference>
<sequence>MKVFAVSDLHLPGNQNKPMDIFGGNWTGHFDKIKEDWLARVGEGDVVLIAGDISWAMALPDALTDLEKMKDLPGKKVFIRGNHDYWWSGITALRRSAPDDSFFFLQNDAVRFDDLVICGSRGWVSPGCAEYKEEDEKIYRREAERFRLALQAAQKIRQEGDRLLCMIHYPPFNPKRESSLFTDLFERAGADKVVFGHLHRSAGMYPFACEREGIGYRLTSCDLLGFKLAEIY</sequence>
<dbReference type="EMBL" id="DXCQ01000030">
    <property type="protein sequence ID" value="HIY96896.1"/>
    <property type="molecule type" value="Genomic_DNA"/>
</dbReference>
<comment type="caution">
    <text evidence="2">The sequence shown here is derived from an EMBL/GenBank/DDBJ whole genome shotgun (WGS) entry which is preliminary data.</text>
</comment>
<reference evidence="2" key="1">
    <citation type="journal article" date="2021" name="PeerJ">
        <title>Extensive microbial diversity within the chicken gut microbiome revealed by metagenomics and culture.</title>
        <authorList>
            <person name="Gilroy R."/>
            <person name="Ravi A."/>
            <person name="Getino M."/>
            <person name="Pursley I."/>
            <person name="Horton D.L."/>
            <person name="Alikhan N.F."/>
            <person name="Baker D."/>
            <person name="Gharbi K."/>
            <person name="Hall N."/>
            <person name="Watson M."/>
            <person name="Adriaenssens E.M."/>
            <person name="Foster-Nyarko E."/>
            <person name="Jarju S."/>
            <person name="Secka A."/>
            <person name="Antonio M."/>
            <person name="Oren A."/>
            <person name="Chaudhuri R.R."/>
            <person name="La Ragione R."/>
            <person name="Hildebrand F."/>
            <person name="Pallen M.J."/>
        </authorList>
    </citation>
    <scope>NUCLEOTIDE SEQUENCE</scope>
    <source>
        <strain evidence="2">1345</strain>
    </source>
</reference>
<protein>
    <submittedName>
        <fullName evidence="2">Metallophosphoesterase</fullName>
    </submittedName>
</protein>
<dbReference type="SUPFAM" id="SSF56300">
    <property type="entry name" value="Metallo-dependent phosphatases"/>
    <property type="match status" value="1"/>
</dbReference>
<dbReference type="PANTHER" id="PTHR31302">
    <property type="entry name" value="TRANSMEMBRANE PROTEIN WITH METALLOPHOSPHOESTERASE DOMAIN-RELATED"/>
    <property type="match status" value="1"/>
</dbReference>
<dbReference type="Pfam" id="PF00149">
    <property type="entry name" value="Metallophos"/>
    <property type="match status" value="1"/>
</dbReference>
<evidence type="ECO:0000313" key="3">
    <source>
        <dbReference type="Proteomes" id="UP000886750"/>
    </source>
</evidence>
<dbReference type="InterPro" id="IPR014578">
    <property type="entry name" value="Pesterase_CT488"/>
</dbReference>
<evidence type="ECO:0000259" key="1">
    <source>
        <dbReference type="Pfam" id="PF00149"/>
    </source>
</evidence>
<dbReference type="InterPro" id="IPR051158">
    <property type="entry name" value="Metallophosphoesterase_sf"/>
</dbReference>
<reference evidence="2" key="2">
    <citation type="submission" date="2021-04" db="EMBL/GenBank/DDBJ databases">
        <authorList>
            <person name="Gilroy R."/>
        </authorList>
    </citation>
    <scope>NUCLEOTIDE SEQUENCE</scope>
    <source>
        <strain evidence="2">1345</strain>
    </source>
</reference>
<gene>
    <name evidence="2" type="ORF">H9729_04340</name>
</gene>
<dbReference type="InterPro" id="IPR004843">
    <property type="entry name" value="Calcineurin-like_PHP"/>
</dbReference>
<name>A0A9D1ZWX4_9FIRM</name>
<dbReference type="Gene3D" id="3.60.21.10">
    <property type="match status" value="1"/>
</dbReference>
<dbReference type="PIRSF" id="PIRSF033094">
    <property type="entry name" value="Pesterase_CT488"/>
    <property type="match status" value="1"/>
</dbReference>
<organism evidence="2 3">
    <name type="scientific">Candidatus Borkfalkia excrementigallinarum</name>
    <dbReference type="NCBI Taxonomy" id="2838506"/>
    <lineage>
        <taxon>Bacteria</taxon>
        <taxon>Bacillati</taxon>
        <taxon>Bacillota</taxon>
        <taxon>Clostridia</taxon>
        <taxon>Christensenellales</taxon>
        <taxon>Christensenellaceae</taxon>
        <taxon>Candidatus Borkfalkia</taxon>
    </lineage>
</organism>
<proteinExistence type="predicted"/>
<dbReference type="Proteomes" id="UP000886750">
    <property type="component" value="Unassembled WGS sequence"/>
</dbReference>
<accession>A0A9D1ZWX4</accession>
<dbReference type="AlphaFoldDB" id="A0A9D1ZWX4"/>
<evidence type="ECO:0000313" key="2">
    <source>
        <dbReference type="EMBL" id="HIY96896.1"/>
    </source>
</evidence>
<dbReference type="PANTHER" id="PTHR31302:SF22">
    <property type="entry name" value="PHOSPHOESTERASE"/>
    <property type="match status" value="1"/>
</dbReference>
<dbReference type="InterPro" id="IPR029052">
    <property type="entry name" value="Metallo-depent_PP-like"/>
</dbReference>